<keyword evidence="8" id="KW-1185">Reference proteome</keyword>
<comment type="similarity">
    <text evidence="5">Belongs to the binding-protein-dependent transport system permease family.</text>
</comment>
<keyword evidence="4 5" id="KW-0472">Membrane</keyword>
<evidence type="ECO:0000256" key="2">
    <source>
        <dbReference type="ARBA" id="ARBA00022692"/>
    </source>
</evidence>
<dbReference type="AlphaFoldDB" id="A0A8J3I5A1"/>
<comment type="subcellular location">
    <subcellularLocation>
        <location evidence="5">Cell membrane</location>
        <topology evidence="5">Multi-pass membrane protein</topology>
    </subcellularLocation>
    <subcellularLocation>
        <location evidence="1">Membrane</location>
        <topology evidence="1">Multi-pass membrane protein</topology>
    </subcellularLocation>
</comment>
<dbReference type="PANTHER" id="PTHR42729">
    <property type="entry name" value="OLIGO/DIPEPTIDE TRANSPORT, PERMEASE PROTEIN (DPPC-2)"/>
    <property type="match status" value="1"/>
</dbReference>
<dbReference type="GO" id="GO:0055085">
    <property type="term" value="P:transmembrane transport"/>
    <property type="evidence" value="ECO:0007669"/>
    <property type="project" value="InterPro"/>
</dbReference>
<feature type="transmembrane region" description="Helical" evidence="5">
    <location>
        <begin position="147"/>
        <end position="166"/>
    </location>
</feature>
<evidence type="ECO:0000256" key="5">
    <source>
        <dbReference type="RuleBase" id="RU363032"/>
    </source>
</evidence>
<evidence type="ECO:0000313" key="8">
    <source>
        <dbReference type="Proteomes" id="UP000612362"/>
    </source>
</evidence>
<feature type="transmembrane region" description="Helical" evidence="5">
    <location>
        <begin position="122"/>
        <end position="141"/>
    </location>
</feature>
<accession>A0A8J3I5A1</accession>
<keyword evidence="3 5" id="KW-1133">Transmembrane helix</keyword>
<dbReference type="InterPro" id="IPR035906">
    <property type="entry name" value="MetI-like_sf"/>
</dbReference>
<evidence type="ECO:0000256" key="1">
    <source>
        <dbReference type="ARBA" id="ARBA00004141"/>
    </source>
</evidence>
<dbReference type="PANTHER" id="PTHR42729:SF1">
    <property type="entry name" value="OLIGO_DIPEPTIDE TRANSPORT, PERMEASE PROTEIN (DPPC-2)"/>
    <property type="match status" value="1"/>
</dbReference>
<organism evidence="7 8">
    <name type="scientific">Ktedonospora formicarum</name>
    <dbReference type="NCBI Taxonomy" id="2778364"/>
    <lineage>
        <taxon>Bacteria</taxon>
        <taxon>Bacillati</taxon>
        <taxon>Chloroflexota</taxon>
        <taxon>Ktedonobacteria</taxon>
        <taxon>Ktedonobacterales</taxon>
        <taxon>Ktedonobacteraceae</taxon>
        <taxon>Ktedonospora</taxon>
    </lineage>
</organism>
<reference evidence="7" key="1">
    <citation type="submission" date="2020-10" db="EMBL/GenBank/DDBJ databases">
        <title>Taxonomic study of unclassified bacteria belonging to the class Ktedonobacteria.</title>
        <authorList>
            <person name="Yabe S."/>
            <person name="Wang C.M."/>
            <person name="Zheng Y."/>
            <person name="Sakai Y."/>
            <person name="Cavaletti L."/>
            <person name="Monciardini P."/>
            <person name="Donadio S."/>
        </authorList>
    </citation>
    <scope>NUCLEOTIDE SEQUENCE</scope>
    <source>
        <strain evidence="7">SOSP1-1</strain>
    </source>
</reference>
<dbReference type="GO" id="GO:0005886">
    <property type="term" value="C:plasma membrane"/>
    <property type="evidence" value="ECO:0007669"/>
    <property type="project" value="UniProtKB-SubCell"/>
</dbReference>
<dbReference type="RefSeq" id="WP_220196934.1">
    <property type="nucleotide sequence ID" value="NZ_BNJF01000003.1"/>
</dbReference>
<dbReference type="EMBL" id="BNJF01000003">
    <property type="protein sequence ID" value="GHO47686.1"/>
    <property type="molecule type" value="Genomic_DNA"/>
</dbReference>
<evidence type="ECO:0000313" key="7">
    <source>
        <dbReference type="EMBL" id="GHO47686.1"/>
    </source>
</evidence>
<evidence type="ECO:0000259" key="6">
    <source>
        <dbReference type="PROSITE" id="PS50928"/>
    </source>
</evidence>
<name>A0A8J3I5A1_9CHLR</name>
<dbReference type="CDD" id="cd06261">
    <property type="entry name" value="TM_PBP2"/>
    <property type="match status" value="1"/>
</dbReference>
<keyword evidence="2 5" id="KW-0812">Transmembrane</keyword>
<dbReference type="PROSITE" id="PS50928">
    <property type="entry name" value="ABC_TM1"/>
    <property type="match status" value="1"/>
</dbReference>
<dbReference type="Gene3D" id="1.10.3720.10">
    <property type="entry name" value="MetI-like"/>
    <property type="match status" value="1"/>
</dbReference>
<keyword evidence="5" id="KW-0813">Transport</keyword>
<feature type="transmembrane region" description="Helical" evidence="5">
    <location>
        <begin position="20"/>
        <end position="42"/>
    </location>
</feature>
<feature type="domain" description="ABC transmembrane type-1" evidence="6">
    <location>
        <begin position="83"/>
        <end position="275"/>
    </location>
</feature>
<protein>
    <submittedName>
        <fullName evidence="7">Peptide ABC transporter permease</fullName>
    </submittedName>
</protein>
<sequence length="292" mass="31549">MRRFLLALWGLWTSSRKVQVGILILVFFLLLAMFHPLINAIIGHGQDPLAISVNPPWELPNAHHWLGTDRYGRDILAMTATALSASLEVGAVAGVLSTLIGVVVAFIAGYKGGKVDSVLSTITDVFLVVPSFPLLITLSAYSREVSLLSVATLLSVFSWPFAARTIRSQVLSLRSRPYVELAKVTKLNDYEIIFLELLPNLLPFIGVGFASASLGAIFALVGLEVIGLGPGNTLDLGLMLNWSQDWGALSLGAWPIFVAPVVVLALLFFSVNLINIGLEEVYNPRLRKTAGA</sequence>
<feature type="transmembrane region" description="Helical" evidence="5">
    <location>
        <begin position="89"/>
        <end position="110"/>
    </location>
</feature>
<dbReference type="Pfam" id="PF00528">
    <property type="entry name" value="BPD_transp_1"/>
    <property type="match status" value="1"/>
</dbReference>
<proteinExistence type="inferred from homology"/>
<dbReference type="SUPFAM" id="SSF161098">
    <property type="entry name" value="MetI-like"/>
    <property type="match status" value="1"/>
</dbReference>
<comment type="caution">
    <text evidence="7">The sequence shown here is derived from an EMBL/GenBank/DDBJ whole genome shotgun (WGS) entry which is preliminary data.</text>
</comment>
<evidence type="ECO:0000256" key="4">
    <source>
        <dbReference type="ARBA" id="ARBA00023136"/>
    </source>
</evidence>
<dbReference type="InterPro" id="IPR000515">
    <property type="entry name" value="MetI-like"/>
</dbReference>
<dbReference type="Proteomes" id="UP000612362">
    <property type="component" value="Unassembled WGS sequence"/>
</dbReference>
<evidence type="ECO:0000256" key="3">
    <source>
        <dbReference type="ARBA" id="ARBA00022989"/>
    </source>
</evidence>
<gene>
    <name evidence="7" type="ORF">KSX_58490</name>
</gene>
<feature type="transmembrane region" description="Helical" evidence="5">
    <location>
        <begin position="201"/>
        <end position="226"/>
    </location>
</feature>
<feature type="transmembrane region" description="Helical" evidence="5">
    <location>
        <begin position="246"/>
        <end position="278"/>
    </location>
</feature>